<feature type="region of interest" description="Disordered" evidence="1">
    <location>
        <begin position="1"/>
        <end position="54"/>
    </location>
</feature>
<dbReference type="InterPro" id="IPR001810">
    <property type="entry name" value="F-box_dom"/>
</dbReference>
<evidence type="ECO:0000313" key="4">
    <source>
        <dbReference type="Proteomes" id="UP001163846"/>
    </source>
</evidence>
<sequence>MLRRSTRLRNKRDADNDDDNDDSWKSKRQRLSPSSQSLTLDVQLPESSKRQRMPDQFRGVRGKLGLLEKLAKDMPLDIILEIFCYVEPRDLLRLARTTRDLRAILMSKSSVNIWRVALGRVEGLPPCPADLNEPQYMNLLFEPFRHVCMSSGHCDNILWNLRARSCRTCLQTPLDNGHHLSIFNDLIPTDVFISATQELCNTILAYTAEYNALETQEACDEWITRRKTECCNVEKHKKECVKWYKTKLRNRADELNAIRKERKAAFSSNSFNDHILVRQAKKLTEYGWDSIRASLGTFLLQSQAQRKVRERKAVIASRMKSQYDATLPDKPDLREPAPTFKTVLCHQTFQNLVWGTPDSEVLTDEFLRTELLEQLPEIEMEWLAAIDQQLLKTVQMFCPSATVSDLHLAATVFVCRLDEPPFDRDNTWINIPFVFSDTYSNNAKEFLQACSLNPSTATFQDL</sequence>
<evidence type="ECO:0000259" key="2">
    <source>
        <dbReference type="PROSITE" id="PS50181"/>
    </source>
</evidence>
<dbReference type="SUPFAM" id="SSF81383">
    <property type="entry name" value="F-box domain"/>
    <property type="match status" value="1"/>
</dbReference>
<protein>
    <recommendedName>
        <fullName evidence="2">F-box domain-containing protein</fullName>
    </recommendedName>
</protein>
<gene>
    <name evidence="3" type="ORF">F5878DRAFT_663087</name>
</gene>
<dbReference type="SMART" id="SM00256">
    <property type="entry name" value="FBOX"/>
    <property type="match status" value="1"/>
</dbReference>
<evidence type="ECO:0000313" key="3">
    <source>
        <dbReference type="EMBL" id="KAJ3836319.1"/>
    </source>
</evidence>
<keyword evidence="4" id="KW-1185">Reference proteome</keyword>
<name>A0AA38P4V6_9AGAR</name>
<feature type="compositionally biased region" description="Polar residues" evidence="1">
    <location>
        <begin position="31"/>
        <end position="40"/>
    </location>
</feature>
<dbReference type="InterPro" id="IPR036047">
    <property type="entry name" value="F-box-like_dom_sf"/>
</dbReference>
<organism evidence="3 4">
    <name type="scientific">Lentinula raphanica</name>
    <dbReference type="NCBI Taxonomy" id="153919"/>
    <lineage>
        <taxon>Eukaryota</taxon>
        <taxon>Fungi</taxon>
        <taxon>Dikarya</taxon>
        <taxon>Basidiomycota</taxon>
        <taxon>Agaricomycotina</taxon>
        <taxon>Agaricomycetes</taxon>
        <taxon>Agaricomycetidae</taxon>
        <taxon>Agaricales</taxon>
        <taxon>Marasmiineae</taxon>
        <taxon>Omphalotaceae</taxon>
        <taxon>Lentinula</taxon>
    </lineage>
</organism>
<comment type="caution">
    <text evidence="3">The sequence shown here is derived from an EMBL/GenBank/DDBJ whole genome shotgun (WGS) entry which is preliminary data.</text>
</comment>
<dbReference type="Pfam" id="PF00646">
    <property type="entry name" value="F-box"/>
    <property type="match status" value="1"/>
</dbReference>
<dbReference type="EMBL" id="MU806330">
    <property type="protein sequence ID" value="KAJ3836319.1"/>
    <property type="molecule type" value="Genomic_DNA"/>
</dbReference>
<feature type="domain" description="F-box" evidence="2">
    <location>
        <begin position="68"/>
        <end position="117"/>
    </location>
</feature>
<dbReference type="Proteomes" id="UP001163846">
    <property type="component" value="Unassembled WGS sequence"/>
</dbReference>
<evidence type="ECO:0000256" key="1">
    <source>
        <dbReference type="SAM" id="MobiDB-lite"/>
    </source>
</evidence>
<dbReference type="AlphaFoldDB" id="A0AA38P4V6"/>
<accession>A0AA38P4V6</accession>
<dbReference type="PROSITE" id="PS50181">
    <property type="entry name" value="FBOX"/>
    <property type="match status" value="1"/>
</dbReference>
<reference evidence="3" key="1">
    <citation type="submission" date="2022-08" db="EMBL/GenBank/DDBJ databases">
        <authorList>
            <consortium name="DOE Joint Genome Institute"/>
            <person name="Min B."/>
            <person name="Riley R."/>
            <person name="Sierra-Patev S."/>
            <person name="Naranjo-Ortiz M."/>
            <person name="Looney B."/>
            <person name="Konkel Z."/>
            <person name="Slot J.C."/>
            <person name="Sakamoto Y."/>
            <person name="Steenwyk J.L."/>
            <person name="Rokas A."/>
            <person name="Carro J."/>
            <person name="Camarero S."/>
            <person name="Ferreira P."/>
            <person name="Molpeceres G."/>
            <person name="Ruiz-Duenas F.J."/>
            <person name="Serrano A."/>
            <person name="Henrissat B."/>
            <person name="Drula E."/>
            <person name="Hughes K.W."/>
            <person name="Mata J.L."/>
            <person name="Ishikawa N.K."/>
            <person name="Vargas-Isla R."/>
            <person name="Ushijima S."/>
            <person name="Smith C.A."/>
            <person name="Ahrendt S."/>
            <person name="Andreopoulos W."/>
            <person name="He G."/>
            <person name="Labutti K."/>
            <person name="Lipzen A."/>
            <person name="Ng V."/>
            <person name="Sandor L."/>
            <person name="Barry K."/>
            <person name="Martinez A.T."/>
            <person name="Xiao Y."/>
            <person name="Gibbons J.G."/>
            <person name="Terashima K."/>
            <person name="Hibbett D.S."/>
            <person name="Grigoriev I.V."/>
        </authorList>
    </citation>
    <scope>NUCLEOTIDE SEQUENCE</scope>
    <source>
        <strain evidence="3">TFB9207</strain>
    </source>
</reference>
<feature type="compositionally biased region" description="Basic residues" evidence="1">
    <location>
        <begin position="1"/>
        <end position="10"/>
    </location>
</feature>
<proteinExistence type="predicted"/>
<dbReference type="CDD" id="cd09917">
    <property type="entry name" value="F-box_SF"/>
    <property type="match status" value="1"/>
</dbReference>